<dbReference type="Proteomes" id="UP000631114">
    <property type="component" value="Unassembled WGS sequence"/>
</dbReference>
<dbReference type="AlphaFoldDB" id="A0A835IQN4"/>
<protein>
    <submittedName>
        <fullName evidence="3">Uncharacterized protein</fullName>
    </submittedName>
</protein>
<evidence type="ECO:0000256" key="2">
    <source>
        <dbReference type="SAM" id="MobiDB-lite"/>
    </source>
</evidence>
<evidence type="ECO:0000313" key="3">
    <source>
        <dbReference type="EMBL" id="KAF9621769.1"/>
    </source>
</evidence>
<gene>
    <name evidence="3" type="ORF">IFM89_027623</name>
</gene>
<evidence type="ECO:0000256" key="1">
    <source>
        <dbReference type="SAM" id="Coils"/>
    </source>
</evidence>
<dbReference type="InterPro" id="IPR004252">
    <property type="entry name" value="Probable_transposase_24"/>
</dbReference>
<comment type="caution">
    <text evidence="3">The sequence shown here is derived from an EMBL/GenBank/DDBJ whole genome shotgun (WGS) entry which is preliminary data.</text>
</comment>
<dbReference type="Pfam" id="PF03004">
    <property type="entry name" value="Transposase_24"/>
    <property type="match status" value="1"/>
</dbReference>
<dbReference type="OrthoDB" id="1749608at2759"/>
<name>A0A835IQN4_9MAGN</name>
<evidence type="ECO:0000313" key="4">
    <source>
        <dbReference type="Proteomes" id="UP000631114"/>
    </source>
</evidence>
<proteinExistence type="predicted"/>
<reference evidence="3 4" key="1">
    <citation type="submission" date="2020-10" db="EMBL/GenBank/DDBJ databases">
        <title>The Coptis chinensis genome and diversification of protoberbering-type alkaloids.</title>
        <authorList>
            <person name="Wang B."/>
            <person name="Shu S."/>
            <person name="Song C."/>
            <person name="Liu Y."/>
        </authorList>
    </citation>
    <scope>NUCLEOTIDE SEQUENCE [LARGE SCALE GENOMIC DNA]</scope>
    <source>
        <strain evidence="3">HL-2020</strain>
        <tissue evidence="3">Leaf</tissue>
    </source>
</reference>
<feature type="compositionally biased region" description="Polar residues" evidence="2">
    <location>
        <begin position="1"/>
        <end position="21"/>
    </location>
</feature>
<dbReference type="EMBL" id="JADFTS010000002">
    <property type="protein sequence ID" value="KAF9621769.1"/>
    <property type="molecule type" value="Genomic_DNA"/>
</dbReference>
<feature type="region of interest" description="Disordered" evidence="2">
    <location>
        <begin position="1"/>
        <end position="34"/>
    </location>
</feature>
<feature type="coiled-coil region" evidence="1">
    <location>
        <begin position="181"/>
        <end position="256"/>
    </location>
</feature>
<accession>A0A835IQN4</accession>
<dbReference type="PANTHER" id="PTHR33018:SF34">
    <property type="entry name" value="OS02G0472350 PROTEIN"/>
    <property type="match status" value="1"/>
</dbReference>
<sequence length="295" mass="33393">MDRGSNTPTIVEPANTSTSAEPSKKRGRATCDTVATEKSKRMKALFNERGQPIEDESNKLVSFLGAIVREIVDINIDDWRKVSKELKNNLWPMTKKKESSDPSSITRSDVWVKGHTKKNGEPMNAEVAEKMKPIQEIKDTASESSFSSLQDDAISQVFGPERPGHVRGVGFGVTPSQMGILSESKEKVVQLERQVEELSRKGSSIKSVREEMQDNIRQEMQEATREEMHGAIREQMQQHILEKEEMQEQIILMQNLVNQLMITQGYDPMFSTTTNARKVKPILLLLNLFLTVFND</sequence>
<keyword evidence="1" id="KW-0175">Coiled coil</keyword>
<organism evidence="3 4">
    <name type="scientific">Coptis chinensis</name>
    <dbReference type="NCBI Taxonomy" id="261450"/>
    <lineage>
        <taxon>Eukaryota</taxon>
        <taxon>Viridiplantae</taxon>
        <taxon>Streptophyta</taxon>
        <taxon>Embryophyta</taxon>
        <taxon>Tracheophyta</taxon>
        <taxon>Spermatophyta</taxon>
        <taxon>Magnoliopsida</taxon>
        <taxon>Ranunculales</taxon>
        <taxon>Ranunculaceae</taxon>
        <taxon>Coptidoideae</taxon>
        <taxon>Coptis</taxon>
    </lineage>
</organism>
<keyword evidence="4" id="KW-1185">Reference proteome</keyword>
<dbReference type="PANTHER" id="PTHR33018">
    <property type="entry name" value="OS10G0338966 PROTEIN-RELATED"/>
    <property type="match status" value="1"/>
</dbReference>